<comment type="cofactor">
    <cofactor evidence="6">
        <name>Zn(2+)</name>
        <dbReference type="ChEBI" id="CHEBI:29105"/>
    </cofactor>
    <text evidence="6">Binds 1 zinc ion per subunit.</text>
</comment>
<evidence type="ECO:0000259" key="8">
    <source>
        <dbReference type="Pfam" id="PF01435"/>
    </source>
</evidence>
<dbReference type="Proteomes" id="UP001056291">
    <property type="component" value="Chromosome"/>
</dbReference>
<dbReference type="CDD" id="cd07332">
    <property type="entry name" value="M48C_Oma1_like"/>
    <property type="match status" value="1"/>
</dbReference>
<evidence type="ECO:0000256" key="2">
    <source>
        <dbReference type="ARBA" id="ARBA00022723"/>
    </source>
</evidence>
<keyword evidence="2" id="KW-0479">Metal-binding</keyword>
<dbReference type="InterPro" id="IPR051156">
    <property type="entry name" value="Mito/Outer_Membr_Metalloprot"/>
</dbReference>
<keyword evidence="4 6" id="KW-0862">Zinc</keyword>
<sequence length="367" mass="39600">MATFLARLFDGKTAKAQSVSVEIEDGSLKIISDTGSLMDKWPLASLRDENAGPAVGELRLSVAADNAARLIVEDPDFIRDVNAKCPRLYKSRPLVPGWWKPYVFWGGGAIASVIFIFAVVLPVLTTQIAWILPDKLREDIGEQTKSFLIESIARKQNSTADAIICRDPEGEREISRVLQQLNVSAGDEVQDLQVTVIKSPIANAFALPGGKILIFSGLLDLADEANGFTGVLAHELGHAKFRHPMKSFILGTGVATIFSLLVGDASGGVALAAIGQMAVSSTYSRELETEADEMAILLMQSAGFDVSPMNELLQKIHANNKTETFDFALFDTHPGIEDRLALITSAGKTGGGAMSSEAWEHVKKMCR</sequence>
<dbReference type="Pfam" id="PF23368">
    <property type="entry name" value="DUF7092"/>
    <property type="match status" value="1"/>
</dbReference>
<evidence type="ECO:0000256" key="6">
    <source>
        <dbReference type="RuleBase" id="RU003983"/>
    </source>
</evidence>
<feature type="domain" description="Peptidase M48" evidence="8">
    <location>
        <begin position="171"/>
        <end position="344"/>
    </location>
</feature>
<dbReference type="EMBL" id="CP098747">
    <property type="protein sequence ID" value="USG60153.1"/>
    <property type="molecule type" value="Genomic_DNA"/>
</dbReference>
<evidence type="ECO:0000256" key="5">
    <source>
        <dbReference type="ARBA" id="ARBA00023049"/>
    </source>
</evidence>
<evidence type="ECO:0000313" key="10">
    <source>
        <dbReference type="EMBL" id="USG60153.1"/>
    </source>
</evidence>
<dbReference type="PANTHER" id="PTHR22726">
    <property type="entry name" value="METALLOENDOPEPTIDASE OMA1"/>
    <property type="match status" value="1"/>
</dbReference>
<dbReference type="InterPro" id="IPR055518">
    <property type="entry name" value="DUF7092"/>
</dbReference>
<evidence type="ECO:0000256" key="7">
    <source>
        <dbReference type="SAM" id="Phobius"/>
    </source>
</evidence>
<comment type="similarity">
    <text evidence="6">Belongs to the peptidase M48 family.</text>
</comment>
<proteinExistence type="inferred from homology"/>
<evidence type="ECO:0000256" key="1">
    <source>
        <dbReference type="ARBA" id="ARBA00022670"/>
    </source>
</evidence>
<dbReference type="PANTHER" id="PTHR22726:SF1">
    <property type="entry name" value="METALLOENDOPEPTIDASE OMA1, MITOCHONDRIAL"/>
    <property type="match status" value="1"/>
</dbReference>
<keyword evidence="3 6" id="KW-0378">Hydrolase</keyword>
<gene>
    <name evidence="10" type="ORF">NBZ79_13305</name>
</gene>
<keyword evidence="7" id="KW-0812">Transmembrane</keyword>
<name>A0ABY4VZ91_9PROT</name>
<organism evidence="10 11">
    <name type="scientific">Sneathiella marina</name>
    <dbReference type="NCBI Taxonomy" id="2950108"/>
    <lineage>
        <taxon>Bacteria</taxon>
        <taxon>Pseudomonadati</taxon>
        <taxon>Pseudomonadota</taxon>
        <taxon>Alphaproteobacteria</taxon>
        <taxon>Sneathiellales</taxon>
        <taxon>Sneathiellaceae</taxon>
        <taxon>Sneathiella</taxon>
    </lineage>
</organism>
<evidence type="ECO:0000313" key="11">
    <source>
        <dbReference type="Proteomes" id="UP001056291"/>
    </source>
</evidence>
<keyword evidence="11" id="KW-1185">Reference proteome</keyword>
<evidence type="ECO:0000259" key="9">
    <source>
        <dbReference type="Pfam" id="PF23368"/>
    </source>
</evidence>
<keyword evidence="5 6" id="KW-0482">Metalloprotease</keyword>
<keyword evidence="7" id="KW-0472">Membrane</keyword>
<dbReference type="Gene3D" id="3.30.2010.10">
    <property type="entry name" value="Metalloproteases ('zincins'), catalytic domain"/>
    <property type="match status" value="1"/>
</dbReference>
<evidence type="ECO:0000256" key="4">
    <source>
        <dbReference type="ARBA" id="ARBA00022833"/>
    </source>
</evidence>
<protein>
    <submittedName>
        <fullName evidence="10">M48 family metallopeptidase</fullName>
    </submittedName>
</protein>
<accession>A0ABY4VZ91</accession>
<keyword evidence="1 6" id="KW-0645">Protease</keyword>
<reference evidence="10" key="1">
    <citation type="submission" date="2022-06" db="EMBL/GenBank/DDBJ databases">
        <title>Sneathiella actinostolidae sp. nov., isolated from a sea anemonein the Western Pacific Ocean.</title>
        <authorList>
            <person name="Wei M.J."/>
        </authorList>
    </citation>
    <scope>NUCLEOTIDE SEQUENCE</scope>
    <source>
        <strain evidence="10">PHK-P5</strain>
    </source>
</reference>
<feature type="transmembrane region" description="Helical" evidence="7">
    <location>
        <begin position="248"/>
        <end position="274"/>
    </location>
</feature>
<keyword evidence="7" id="KW-1133">Transmembrane helix</keyword>
<feature type="transmembrane region" description="Helical" evidence="7">
    <location>
        <begin position="102"/>
        <end position="125"/>
    </location>
</feature>
<dbReference type="Pfam" id="PF01435">
    <property type="entry name" value="Peptidase_M48"/>
    <property type="match status" value="1"/>
</dbReference>
<evidence type="ECO:0000256" key="3">
    <source>
        <dbReference type="ARBA" id="ARBA00022801"/>
    </source>
</evidence>
<dbReference type="InterPro" id="IPR001915">
    <property type="entry name" value="Peptidase_M48"/>
</dbReference>
<feature type="domain" description="DUF7092" evidence="9">
    <location>
        <begin position="5"/>
        <end position="80"/>
    </location>
</feature>
<dbReference type="RefSeq" id="WP_251932960.1">
    <property type="nucleotide sequence ID" value="NZ_CP098747.1"/>
</dbReference>